<geneLocation type="plasmid" evidence="14">
    <name>unnamed</name>
</geneLocation>
<evidence type="ECO:0000256" key="6">
    <source>
        <dbReference type="ARBA" id="ARBA00023125"/>
    </source>
</evidence>
<dbReference type="SMART" id="SM00487">
    <property type="entry name" value="DEXDc"/>
    <property type="match status" value="1"/>
</dbReference>
<dbReference type="Pfam" id="PF13538">
    <property type="entry name" value="UvrD_C_2"/>
    <property type="match status" value="1"/>
</dbReference>
<dbReference type="InterPro" id="IPR027785">
    <property type="entry name" value="UvrD-like_helicase_C"/>
</dbReference>
<dbReference type="EC" id="5.6.2.4" evidence="9"/>
<evidence type="ECO:0000259" key="12">
    <source>
        <dbReference type="PROSITE" id="PS51194"/>
    </source>
</evidence>
<dbReference type="SMART" id="SM00490">
    <property type="entry name" value="HELICc"/>
    <property type="match status" value="1"/>
</dbReference>
<evidence type="ECO:0000256" key="1">
    <source>
        <dbReference type="ARBA" id="ARBA00005446"/>
    </source>
</evidence>
<keyword evidence="7" id="KW-0413">Isomerase</keyword>
<dbReference type="Gene3D" id="3.30.420.10">
    <property type="entry name" value="Ribonuclease H-like superfamily/Ribonuclease H"/>
    <property type="match status" value="1"/>
</dbReference>
<dbReference type="PANTHER" id="PTHR13710">
    <property type="entry name" value="DNA HELICASE RECQ FAMILY MEMBER"/>
    <property type="match status" value="1"/>
</dbReference>
<keyword evidence="6" id="KW-0238">DNA-binding</keyword>
<keyword evidence="15" id="KW-1185">Reference proteome</keyword>
<dbReference type="GO" id="GO:0003678">
    <property type="term" value="F:DNA helicase activity"/>
    <property type="evidence" value="ECO:0007669"/>
    <property type="project" value="UniProtKB-EC"/>
</dbReference>
<feature type="binding site" evidence="10">
    <location>
        <begin position="1124"/>
        <end position="1131"/>
    </location>
    <ligand>
        <name>ATP</name>
        <dbReference type="ChEBI" id="CHEBI:30616"/>
    </ligand>
</feature>
<evidence type="ECO:0000313" key="15">
    <source>
        <dbReference type="Proteomes" id="UP001293718"/>
    </source>
</evidence>
<dbReference type="Pfam" id="PF00271">
    <property type="entry name" value="Helicase_C"/>
    <property type="match status" value="1"/>
</dbReference>
<dbReference type="RefSeq" id="WP_322464027.1">
    <property type="nucleotide sequence ID" value="NZ_JAXOJX010000001.1"/>
</dbReference>
<keyword evidence="2 10" id="KW-0547">Nucleotide-binding</keyword>
<evidence type="ECO:0000256" key="9">
    <source>
        <dbReference type="ARBA" id="ARBA00034808"/>
    </source>
</evidence>
<gene>
    <name evidence="14" type="ORF">SM757_01975</name>
</gene>
<dbReference type="InterPro" id="IPR036397">
    <property type="entry name" value="RNaseH_sf"/>
</dbReference>
<dbReference type="PROSITE" id="PS51198">
    <property type="entry name" value="UVRD_HELICASE_ATP_BIND"/>
    <property type="match status" value="1"/>
</dbReference>
<dbReference type="InterPro" id="IPR027417">
    <property type="entry name" value="P-loop_NTPase"/>
</dbReference>
<comment type="similarity">
    <text evidence="1">Belongs to the helicase family. RecQ subfamily.</text>
</comment>
<dbReference type="InterPro" id="IPR014016">
    <property type="entry name" value="UvrD-like_ATP-bd"/>
</dbReference>
<dbReference type="Proteomes" id="UP001293718">
    <property type="component" value="Unassembled WGS sequence"/>
</dbReference>
<evidence type="ECO:0000256" key="2">
    <source>
        <dbReference type="ARBA" id="ARBA00022741"/>
    </source>
</evidence>
<dbReference type="NCBIfam" id="TIGR00614">
    <property type="entry name" value="recQ_fam"/>
    <property type="match status" value="1"/>
</dbReference>
<evidence type="ECO:0000313" key="14">
    <source>
        <dbReference type="EMBL" id="MDZ5455333.1"/>
    </source>
</evidence>
<evidence type="ECO:0000256" key="3">
    <source>
        <dbReference type="ARBA" id="ARBA00022801"/>
    </source>
</evidence>
<dbReference type="PANTHER" id="PTHR13710:SF105">
    <property type="entry name" value="ATP-DEPENDENT DNA HELICASE Q1"/>
    <property type="match status" value="1"/>
</dbReference>
<evidence type="ECO:0000256" key="7">
    <source>
        <dbReference type="ARBA" id="ARBA00023235"/>
    </source>
</evidence>
<keyword evidence="3 10" id="KW-0378">Hydrolase</keyword>
<dbReference type="Pfam" id="PF00270">
    <property type="entry name" value="DEAD"/>
    <property type="match status" value="1"/>
</dbReference>
<evidence type="ECO:0000259" key="11">
    <source>
        <dbReference type="PROSITE" id="PS51192"/>
    </source>
</evidence>
<dbReference type="Gene3D" id="3.40.50.300">
    <property type="entry name" value="P-loop containing nucleotide triphosphate hydrolases"/>
    <property type="match status" value="6"/>
</dbReference>
<feature type="domain" description="UvrD-like helicase ATP-binding" evidence="13">
    <location>
        <begin position="1103"/>
        <end position="1318"/>
    </location>
</feature>
<evidence type="ECO:0000256" key="5">
    <source>
        <dbReference type="ARBA" id="ARBA00022840"/>
    </source>
</evidence>
<dbReference type="InterPro" id="IPR001650">
    <property type="entry name" value="Helicase_C-like"/>
</dbReference>
<dbReference type="InterPro" id="IPR004589">
    <property type="entry name" value="DNA_helicase_ATP-dep_RecQ"/>
</dbReference>
<feature type="domain" description="Helicase ATP-binding" evidence="11">
    <location>
        <begin position="318"/>
        <end position="494"/>
    </location>
</feature>
<dbReference type="PROSITE" id="PS51194">
    <property type="entry name" value="HELICASE_CTER"/>
    <property type="match status" value="1"/>
</dbReference>
<keyword evidence="5 10" id="KW-0067">ATP-binding</keyword>
<comment type="caution">
    <text evidence="14">The sequence shown here is derived from an EMBL/GenBank/DDBJ whole genome shotgun (WGS) entry which is preliminary data.</text>
</comment>
<dbReference type="PROSITE" id="PS51192">
    <property type="entry name" value="HELICASE_ATP_BIND_1"/>
    <property type="match status" value="1"/>
</dbReference>
<dbReference type="SUPFAM" id="SSF53098">
    <property type="entry name" value="Ribonuclease H-like"/>
    <property type="match status" value="1"/>
</dbReference>
<keyword evidence="4 10" id="KW-0347">Helicase</keyword>
<evidence type="ECO:0000256" key="4">
    <source>
        <dbReference type="ARBA" id="ARBA00022806"/>
    </source>
</evidence>
<proteinExistence type="inferred from homology"/>
<feature type="domain" description="Helicase C-terminal" evidence="12">
    <location>
        <begin position="524"/>
        <end position="688"/>
    </location>
</feature>
<dbReference type="InterPro" id="IPR012337">
    <property type="entry name" value="RNaseH-like_sf"/>
</dbReference>
<dbReference type="CDD" id="cd17932">
    <property type="entry name" value="DEXQc_UvrD"/>
    <property type="match status" value="1"/>
</dbReference>
<evidence type="ECO:0000256" key="10">
    <source>
        <dbReference type="PROSITE-ProRule" id="PRU00560"/>
    </source>
</evidence>
<dbReference type="GO" id="GO:0016787">
    <property type="term" value="F:hydrolase activity"/>
    <property type="evidence" value="ECO:0007669"/>
    <property type="project" value="UniProtKB-KW"/>
</dbReference>
<comment type="catalytic activity">
    <reaction evidence="8">
        <text>Couples ATP hydrolysis with the unwinding of duplex DNA by translocating in the 3'-5' direction.</text>
        <dbReference type="EC" id="5.6.2.4"/>
    </reaction>
</comment>
<dbReference type="Pfam" id="PF13245">
    <property type="entry name" value="AAA_19"/>
    <property type="match status" value="1"/>
</dbReference>
<evidence type="ECO:0000256" key="8">
    <source>
        <dbReference type="ARBA" id="ARBA00034617"/>
    </source>
</evidence>
<evidence type="ECO:0000259" key="13">
    <source>
        <dbReference type="PROSITE" id="PS51198"/>
    </source>
</evidence>
<dbReference type="EMBL" id="JAXOJX010000001">
    <property type="protein sequence ID" value="MDZ5455333.1"/>
    <property type="molecule type" value="Genomic_DNA"/>
</dbReference>
<reference evidence="14 15" key="1">
    <citation type="submission" date="2023-11" db="EMBL/GenBank/DDBJ databases">
        <title>Draft genome of Azohydromonas lata strain H1 (DSM1123), a polyhydroxyalkanoate producer.</title>
        <authorList>
            <person name="Traversa D."/>
            <person name="D'Addabbo P."/>
            <person name="Pazzani C."/>
            <person name="Manzari C."/>
            <person name="Chiara M."/>
            <person name="Scrascia M."/>
        </authorList>
    </citation>
    <scope>NUCLEOTIDE SEQUENCE [LARGE SCALE GENOMIC DNA]</scope>
    <source>
        <strain evidence="14 15">H1</strain>
        <plasmid evidence="14">unnamed</plasmid>
    </source>
</reference>
<accession>A0ABU5I8P4</accession>
<dbReference type="InterPro" id="IPR014001">
    <property type="entry name" value="Helicase_ATP-bd"/>
</dbReference>
<sequence length="1720" mass="190446">MTALEQPDSVLAAASLPDWPAWLRACSIDIESNPAQDNRIFRLAALRGDRDARVDLHVARTRPDEVRHRLDEVTAGARFVVGHNLRRHDLPLLAQQYPGLQCLELPLIDTLELSALAFPRNPYHRLVKGYKLVCEARSEPLLDARLALELLADEIQAFEVLHATDPAWCGTLHALLQHDSALDALFTRIRGASALEAAAVRAAVHRGFAGLCCGTRLQRLGDEELAGDVGLRWAIAYALSWLRVAGGNSVLPAWVYASVPAVRDLIRELRETRCQAPECRYCARQHDPEALLRHHFDKPGFRPQPAAPAGGSLQREIVVAGLARQSLLAVLPTGGGKSICYQLPALAHYGRSGRLTVIVSPLQSLMKDQLDNLVAAGVHCAVTINGLLTPLERRAALDKIRLGDAGIVLVSPEQFRNRAFAEAIRLRQIATWVFDEAHCLSKWGHDFRTDYLYVARFIREHFGEQQAPVACFTATAKPEVIDDLAGHFATELGLTLQRFLGGHERRNLEYRVIRTTRAEKAQHIMEMVGASVREGGSTVVFCATRRSTETFAELLRHGGLRCEHFHGGLEPPRKKAIQQDFIQGQLDVIVATNAFGMGVDKPDIRLVVHADVPGSLENYLQEAGRAGRDGQSARCVLLFDEEDIETQFRLAATSRLTQRDFTALLKAIRQRCERFRSHEIVVSAKELLLDADGTGIEIDAPDATTKVTTAVAWLERSGFLQRNENRSRVFATSLRLSTLQEATARIRAAGLKDALAQQYQAVAAGLYASTSPEGVSTDELMVEAGVPPGECFRILYGLEKLGVLASDLGLKVAVSKGVAGASDLELERLERLEHALLELMAELAPDAAMDATPQVLSLRPLCSALRERLGLPEREAATVHPERVRKCLRSLSEPFGTGQRGMFSVRSAGSESLHVVLHRPWSQVREICARRRVVCRVVLAALLAKLPPGTRQAHCIVECKSSELLDAIEGDLELATTLRDAAVALEHALLYLHDNAVLQLDKGRAVFRAAMTIEVRPEGARRRFLKEDYAPLQEHYRERTLQTHVMHEYARLGCTDQALADALVHDYFTLPRREFLRQRFRGRAEVLDLATTDESYRRIVDALQHPVQEGLVRKPERGNHLVLAGPGSGKTRVIVHRIAWLLRVRRVPPGHIIALTFNRHAALELRRRLLALVGDDARGVTVLTYHAMALRLTGTSLSGAERQGPVDFEQLLQDAIDLLAGASQAFTDADEARDRLLQGYEYIFVDEYQDIDRRQYALVSALAGRRLADADGRLNLMAVGDDDQNIYAFKGASVEFIRRFQQDYDAEVTFLVENFRSTQHIIAAANHVIQRGTGRMKVDHPIRIDTRREEHSAGGRWSELDGDSRGRVRLVSAPVEPNLQAQLVLREVARIRRLDPAARLGDIAVLSRTSEPLQPLRALCEVEGLRCTPPPREAGSVLSLVQSREARRLLELLKARRGGLVRMGAVLRWLRCQLLQQPANPFWADLLAAVDEMAQASAATLLPPAEVVEWIFECSAEARRDGSADALRLLTAHGAKGLEFDHVIVMDGGDWRSGRDDERRLLYVAMTRARQTLTLFKAEDGRHPFLADFGSLEGVHALLPEARPTFRPELQRRFVTLGPSEMDLGYAGRLPAHHPVHGHVAGLCAGAAVRIAHRCVLTPEGHVVGRLAKAAALPDTARCNAVVTGIMARSRTQTAPAYQDALKVDRWEVVLVEITGEEET</sequence>
<name>A0ABU5I8P4_9BURK</name>
<organism evidence="14 15">
    <name type="scientific">Azohydromonas lata</name>
    <dbReference type="NCBI Taxonomy" id="45677"/>
    <lineage>
        <taxon>Bacteria</taxon>
        <taxon>Pseudomonadati</taxon>
        <taxon>Pseudomonadota</taxon>
        <taxon>Betaproteobacteria</taxon>
        <taxon>Burkholderiales</taxon>
        <taxon>Sphaerotilaceae</taxon>
        <taxon>Azohydromonas</taxon>
    </lineage>
</organism>
<keyword evidence="14" id="KW-0614">Plasmid</keyword>
<protein>
    <recommendedName>
        <fullName evidence="9">DNA 3'-5' helicase</fullName>
        <ecNumber evidence="9">5.6.2.4</ecNumber>
    </recommendedName>
</protein>
<dbReference type="SUPFAM" id="SSF52540">
    <property type="entry name" value="P-loop containing nucleoside triphosphate hydrolases"/>
    <property type="match status" value="2"/>
</dbReference>
<dbReference type="InterPro" id="IPR011545">
    <property type="entry name" value="DEAD/DEAH_box_helicase_dom"/>
</dbReference>